<gene>
    <name evidence="2" type="ORF">GSOID_T00016965001</name>
</gene>
<dbReference type="AlphaFoldDB" id="E4XPJ3"/>
<evidence type="ECO:0000313" key="2">
    <source>
        <dbReference type="EMBL" id="CBY11781.1"/>
    </source>
</evidence>
<reference evidence="2" key="1">
    <citation type="journal article" date="2010" name="Science">
        <title>Plasticity of animal genome architecture unmasked by rapid evolution of a pelagic tunicate.</title>
        <authorList>
            <person name="Denoeud F."/>
            <person name="Henriet S."/>
            <person name="Mungpakdee S."/>
            <person name="Aury J.M."/>
            <person name="Da Silva C."/>
            <person name="Brinkmann H."/>
            <person name="Mikhaleva J."/>
            <person name="Olsen L.C."/>
            <person name="Jubin C."/>
            <person name="Canestro C."/>
            <person name="Bouquet J.M."/>
            <person name="Danks G."/>
            <person name="Poulain J."/>
            <person name="Campsteijn C."/>
            <person name="Adamski M."/>
            <person name="Cross I."/>
            <person name="Yadetie F."/>
            <person name="Muffato M."/>
            <person name="Louis A."/>
            <person name="Butcher S."/>
            <person name="Tsagkogeorga G."/>
            <person name="Konrad A."/>
            <person name="Singh S."/>
            <person name="Jensen M.F."/>
            <person name="Cong E.H."/>
            <person name="Eikeseth-Otteraa H."/>
            <person name="Noel B."/>
            <person name="Anthouard V."/>
            <person name="Porcel B.M."/>
            <person name="Kachouri-Lafond R."/>
            <person name="Nishino A."/>
            <person name="Ugolini M."/>
            <person name="Chourrout P."/>
            <person name="Nishida H."/>
            <person name="Aasland R."/>
            <person name="Huzurbazar S."/>
            <person name="Westhof E."/>
            <person name="Delsuc F."/>
            <person name="Lehrach H."/>
            <person name="Reinhardt R."/>
            <person name="Weissenbach J."/>
            <person name="Roy S.W."/>
            <person name="Artiguenave F."/>
            <person name="Postlethwait J.H."/>
            <person name="Manak J.R."/>
            <person name="Thompson E.M."/>
            <person name="Jaillon O."/>
            <person name="Du Pasquier L."/>
            <person name="Boudinot P."/>
            <person name="Liberles D.A."/>
            <person name="Volff J.N."/>
            <person name="Philippe H."/>
            <person name="Lenhard B."/>
            <person name="Roest Crollius H."/>
            <person name="Wincker P."/>
            <person name="Chourrout D."/>
        </authorList>
    </citation>
    <scope>NUCLEOTIDE SEQUENCE [LARGE SCALE GENOMIC DNA]</scope>
</reference>
<sequence>MFENPKIQFQTKIFFSATGATLITFSAFVIILDSTWIWFDLYLDDFPYYSRTWGVGIICGVLSLTAGSLGVSVSCNDNLAEFFSKFGPTAIMGNVAGSIAVLCYGYITFCVGMHLYYMNYVTYLNSLFWGSFIAVVVCEWIFMTLIMALSFFQANFFGCTCCCIDPTGAGTIEPVDVAPVALNYPQYPVAQTVSYDHVQKQQIMIPIDEQTAQVHGQFEPNPAPAEA</sequence>
<feature type="transmembrane region" description="Helical" evidence="1">
    <location>
        <begin position="127"/>
        <end position="149"/>
    </location>
</feature>
<feature type="transmembrane region" description="Helical" evidence="1">
    <location>
        <begin position="52"/>
        <end position="74"/>
    </location>
</feature>
<protein>
    <submittedName>
        <fullName evidence="2">Uncharacterized protein</fullName>
    </submittedName>
</protein>
<feature type="transmembrane region" description="Helical" evidence="1">
    <location>
        <begin position="86"/>
        <end position="107"/>
    </location>
</feature>
<dbReference type="EMBL" id="FN653094">
    <property type="protein sequence ID" value="CBY11781.1"/>
    <property type="molecule type" value="Genomic_DNA"/>
</dbReference>
<dbReference type="InParanoid" id="E4XPJ3"/>
<name>E4XPJ3_OIKDI</name>
<organism evidence="2">
    <name type="scientific">Oikopleura dioica</name>
    <name type="common">Tunicate</name>
    <dbReference type="NCBI Taxonomy" id="34765"/>
    <lineage>
        <taxon>Eukaryota</taxon>
        <taxon>Metazoa</taxon>
        <taxon>Chordata</taxon>
        <taxon>Tunicata</taxon>
        <taxon>Appendicularia</taxon>
        <taxon>Copelata</taxon>
        <taxon>Oikopleuridae</taxon>
        <taxon>Oikopleura</taxon>
    </lineage>
</organism>
<evidence type="ECO:0000256" key="1">
    <source>
        <dbReference type="SAM" id="Phobius"/>
    </source>
</evidence>
<evidence type="ECO:0000313" key="3">
    <source>
        <dbReference type="Proteomes" id="UP000001307"/>
    </source>
</evidence>
<keyword evidence="1" id="KW-0812">Transmembrane</keyword>
<keyword evidence="3" id="KW-1185">Reference proteome</keyword>
<dbReference type="Proteomes" id="UP000001307">
    <property type="component" value="Unassembled WGS sequence"/>
</dbReference>
<keyword evidence="1" id="KW-0472">Membrane</keyword>
<accession>E4XPJ3</accession>
<feature type="transmembrane region" description="Helical" evidence="1">
    <location>
        <begin position="12"/>
        <end position="32"/>
    </location>
</feature>
<keyword evidence="1" id="KW-1133">Transmembrane helix</keyword>
<proteinExistence type="predicted"/>